<organism evidence="1">
    <name type="scientific">marine metagenome</name>
    <dbReference type="NCBI Taxonomy" id="408172"/>
    <lineage>
        <taxon>unclassified sequences</taxon>
        <taxon>metagenomes</taxon>
        <taxon>ecological metagenomes</taxon>
    </lineage>
</organism>
<dbReference type="EMBL" id="UINC01191695">
    <property type="protein sequence ID" value="SVE06454.1"/>
    <property type="molecule type" value="Genomic_DNA"/>
</dbReference>
<dbReference type="AlphaFoldDB" id="A0A383AFK7"/>
<name>A0A383AFK7_9ZZZZ</name>
<sequence>MRILVAGVVILVSVTTAFVSSKVALADIARHTSAAR</sequence>
<evidence type="ECO:0000313" key="1">
    <source>
        <dbReference type="EMBL" id="SVE06454.1"/>
    </source>
</evidence>
<protein>
    <submittedName>
        <fullName evidence="1">Uncharacterized protein</fullName>
    </submittedName>
</protein>
<reference evidence="1" key="1">
    <citation type="submission" date="2018-05" db="EMBL/GenBank/DDBJ databases">
        <authorList>
            <person name="Lanie J.A."/>
            <person name="Ng W.-L."/>
            <person name="Kazmierczak K.M."/>
            <person name="Andrzejewski T.M."/>
            <person name="Davidsen T.M."/>
            <person name="Wayne K.J."/>
            <person name="Tettelin H."/>
            <person name="Glass J.I."/>
            <person name="Rusch D."/>
            <person name="Podicherti R."/>
            <person name="Tsui H.-C.T."/>
            <person name="Winkler M.E."/>
        </authorList>
    </citation>
    <scope>NUCLEOTIDE SEQUENCE</scope>
</reference>
<gene>
    <name evidence="1" type="ORF">METZ01_LOCUS459308</name>
</gene>
<feature type="non-terminal residue" evidence="1">
    <location>
        <position position="36"/>
    </location>
</feature>
<proteinExistence type="predicted"/>
<accession>A0A383AFK7</accession>